<keyword evidence="2" id="KW-1185">Reference proteome</keyword>
<feature type="non-terminal residue" evidence="1">
    <location>
        <position position="1"/>
    </location>
</feature>
<name>A0AAE0WHT0_9PEZI</name>
<proteinExistence type="predicted"/>
<dbReference type="AlphaFoldDB" id="A0AAE0WHT0"/>
<comment type="caution">
    <text evidence="1">The sequence shown here is derived from an EMBL/GenBank/DDBJ whole genome shotgun (WGS) entry which is preliminary data.</text>
</comment>
<accession>A0AAE0WHT0</accession>
<dbReference type="EMBL" id="JAUTXT010000093">
    <property type="protein sequence ID" value="KAK3669280.1"/>
    <property type="molecule type" value="Genomic_DNA"/>
</dbReference>
<sequence>WLTNAKCLVGETPTAKHWDQVFHDKGLYDIMETGSALTYLLDTTVERDMSAVGKSAVPRQGDVLSYVRHYAQATATRSMAASIALTLANFQKFLVLSACAVLLEEEEVSPAEVLTVAKLCMGNVTDGYCRRVVRSTKAVNELIDKLNLHGWGYRSSELLLVCKSSISRFKSTG</sequence>
<dbReference type="Proteomes" id="UP001274830">
    <property type="component" value="Unassembled WGS sequence"/>
</dbReference>
<protein>
    <submittedName>
        <fullName evidence="1">Uncharacterized protein</fullName>
    </submittedName>
</protein>
<evidence type="ECO:0000313" key="1">
    <source>
        <dbReference type="EMBL" id="KAK3669280.1"/>
    </source>
</evidence>
<reference evidence="1" key="1">
    <citation type="submission" date="2023-07" db="EMBL/GenBank/DDBJ databases">
        <title>Black Yeasts Isolated from many extreme environments.</title>
        <authorList>
            <person name="Coleine C."/>
            <person name="Stajich J.E."/>
            <person name="Selbmann L."/>
        </authorList>
    </citation>
    <scope>NUCLEOTIDE SEQUENCE</scope>
    <source>
        <strain evidence="1">CCFEE 5485</strain>
    </source>
</reference>
<evidence type="ECO:0000313" key="2">
    <source>
        <dbReference type="Proteomes" id="UP001274830"/>
    </source>
</evidence>
<gene>
    <name evidence="1" type="ORF">LTR78_010854</name>
</gene>
<organism evidence="1 2">
    <name type="scientific">Recurvomyces mirabilis</name>
    <dbReference type="NCBI Taxonomy" id="574656"/>
    <lineage>
        <taxon>Eukaryota</taxon>
        <taxon>Fungi</taxon>
        <taxon>Dikarya</taxon>
        <taxon>Ascomycota</taxon>
        <taxon>Pezizomycotina</taxon>
        <taxon>Dothideomycetes</taxon>
        <taxon>Dothideomycetidae</taxon>
        <taxon>Mycosphaerellales</taxon>
        <taxon>Teratosphaeriaceae</taxon>
        <taxon>Recurvomyces</taxon>
    </lineage>
</organism>